<sequence length="304" mass="34660">MLLRVGIYSIFLIMMLVKCILPDEKPEIIPLPQQCVLDKGDFIFDPTTLISVENEKQAMIAQELTGIFNQAAGFSPQIAIQEKQADIIFRTDMSLSAEHYKLNISPSCILVEASGNKGFFYAIQTLRFLLPPAINSQTPVKNIQWNVPGMTIHDGPRYNNRTIVLHTPFNLIPKNNLEQLIDCMAMLKINRLHFIQEPYDRTPEIQQGLENMTSYAHSKKITISSGMTRSDGIISNLPFYVEQIIRKSNISDSKDDRKLLFKHLASIAEKCWSNPLEAEGNKNSKRVEMLALYRKQDFITVEKK</sequence>
<dbReference type="GO" id="GO:0030203">
    <property type="term" value="P:glycosaminoglycan metabolic process"/>
    <property type="evidence" value="ECO:0007669"/>
    <property type="project" value="TreeGrafter"/>
</dbReference>
<dbReference type="SUPFAM" id="SSF55545">
    <property type="entry name" value="beta-N-acetylhexosaminidase-like domain"/>
    <property type="match status" value="1"/>
</dbReference>
<keyword evidence="4" id="KW-0326">Glycosidase</keyword>
<dbReference type="Gene3D" id="3.20.20.80">
    <property type="entry name" value="Glycosidases"/>
    <property type="match status" value="1"/>
</dbReference>
<evidence type="ECO:0000259" key="5">
    <source>
        <dbReference type="Pfam" id="PF02838"/>
    </source>
</evidence>
<evidence type="ECO:0000256" key="4">
    <source>
        <dbReference type="ARBA" id="ARBA00023295"/>
    </source>
</evidence>
<dbReference type="PATRIC" id="fig|927665.4.peg.614"/>
<dbReference type="STRING" id="927665.HMPREF1535_00608"/>
<dbReference type="GO" id="GO:0016020">
    <property type="term" value="C:membrane"/>
    <property type="evidence" value="ECO:0007669"/>
    <property type="project" value="TreeGrafter"/>
</dbReference>
<dbReference type="PANTHER" id="PTHR22600:SF57">
    <property type="entry name" value="BETA-N-ACETYLHEXOSAMINIDASE"/>
    <property type="match status" value="1"/>
</dbReference>
<dbReference type="Gene3D" id="3.30.379.10">
    <property type="entry name" value="Chitobiase/beta-hexosaminidase domain 2-like"/>
    <property type="match status" value="1"/>
</dbReference>
<dbReference type="Pfam" id="PF02838">
    <property type="entry name" value="Glyco_hydro_20b"/>
    <property type="match status" value="1"/>
</dbReference>
<evidence type="ECO:0000313" key="6">
    <source>
        <dbReference type="EMBL" id="KKB59523.1"/>
    </source>
</evidence>
<dbReference type="EC" id="3.2.1.52" evidence="2"/>
<keyword evidence="3" id="KW-0378">Hydrolase</keyword>
<dbReference type="PANTHER" id="PTHR22600">
    <property type="entry name" value="BETA-HEXOSAMINIDASE"/>
    <property type="match status" value="1"/>
</dbReference>
<evidence type="ECO:0000256" key="3">
    <source>
        <dbReference type="ARBA" id="ARBA00022801"/>
    </source>
</evidence>
<dbReference type="EMBL" id="AQHV01000002">
    <property type="protein sequence ID" value="KKB59523.1"/>
    <property type="molecule type" value="Genomic_DNA"/>
</dbReference>
<proteinExistence type="predicted"/>
<dbReference type="HOGENOM" id="CLU_846897_0_0_10"/>
<evidence type="ECO:0000313" key="7">
    <source>
        <dbReference type="Proteomes" id="UP000033047"/>
    </source>
</evidence>
<evidence type="ECO:0000256" key="2">
    <source>
        <dbReference type="ARBA" id="ARBA00012663"/>
    </source>
</evidence>
<dbReference type="AlphaFoldDB" id="A0A0F5JP34"/>
<comment type="catalytic activity">
    <reaction evidence="1">
        <text>Hydrolysis of terminal non-reducing N-acetyl-D-hexosamine residues in N-acetyl-beta-D-hexosaminides.</text>
        <dbReference type="EC" id="3.2.1.52"/>
    </reaction>
</comment>
<evidence type="ECO:0000256" key="1">
    <source>
        <dbReference type="ARBA" id="ARBA00001231"/>
    </source>
</evidence>
<gene>
    <name evidence="6" type="ORF">HMPREF1535_00608</name>
</gene>
<dbReference type="GO" id="GO:0005975">
    <property type="term" value="P:carbohydrate metabolic process"/>
    <property type="evidence" value="ECO:0007669"/>
    <property type="project" value="InterPro"/>
</dbReference>
<comment type="caution">
    <text evidence="6">The sequence shown here is derived from an EMBL/GenBank/DDBJ whole genome shotgun (WGS) entry which is preliminary data.</text>
</comment>
<dbReference type="InterPro" id="IPR025705">
    <property type="entry name" value="Beta_hexosaminidase_sua/sub"/>
</dbReference>
<reference evidence="6 7" key="1">
    <citation type="submission" date="2013-04" db="EMBL/GenBank/DDBJ databases">
        <title>The Genome Sequence of Parabacteroides goldsteinii DSM 19448.</title>
        <authorList>
            <consortium name="The Broad Institute Genomics Platform"/>
            <person name="Earl A."/>
            <person name="Ward D."/>
            <person name="Feldgarden M."/>
            <person name="Gevers D."/>
            <person name="Martens E."/>
            <person name="Sakamoto M."/>
            <person name="Benno Y."/>
            <person name="Song Y."/>
            <person name="Liu C."/>
            <person name="Lee J."/>
            <person name="Bolanos M."/>
            <person name="Vaisanen M.L."/>
            <person name="Finegold S.M."/>
            <person name="Walker B."/>
            <person name="Young S."/>
            <person name="Zeng Q."/>
            <person name="Gargeya S."/>
            <person name="Fitzgerald M."/>
            <person name="Haas B."/>
            <person name="Abouelleil A."/>
            <person name="Allen A.W."/>
            <person name="Alvarado L."/>
            <person name="Arachchi H.M."/>
            <person name="Berlin A.M."/>
            <person name="Chapman S.B."/>
            <person name="Gainer-Dewar J."/>
            <person name="Goldberg J."/>
            <person name="Griggs A."/>
            <person name="Gujja S."/>
            <person name="Hansen M."/>
            <person name="Howarth C."/>
            <person name="Imamovic A."/>
            <person name="Ireland A."/>
            <person name="Larimer J."/>
            <person name="McCowan C."/>
            <person name="Murphy C."/>
            <person name="Pearson M."/>
            <person name="Poon T.W."/>
            <person name="Priest M."/>
            <person name="Roberts A."/>
            <person name="Saif S."/>
            <person name="Shea T."/>
            <person name="Sisk P."/>
            <person name="Sykes S."/>
            <person name="Wortman J."/>
            <person name="Nusbaum C."/>
            <person name="Birren B."/>
        </authorList>
    </citation>
    <scope>NUCLEOTIDE SEQUENCE [LARGE SCALE GENOMIC DNA]</scope>
    <source>
        <strain evidence="6 7">DSM 19448</strain>
    </source>
</reference>
<accession>A0A0F5JP34</accession>
<dbReference type="Proteomes" id="UP000033047">
    <property type="component" value="Unassembled WGS sequence"/>
</dbReference>
<dbReference type="GO" id="GO:0004563">
    <property type="term" value="F:beta-N-acetylhexosaminidase activity"/>
    <property type="evidence" value="ECO:0007669"/>
    <property type="project" value="UniProtKB-EC"/>
</dbReference>
<dbReference type="InterPro" id="IPR029018">
    <property type="entry name" value="Hex-like_dom2"/>
</dbReference>
<dbReference type="RefSeq" id="WP_046145252.1">
    <property type="nucleotide sequence ID" value="NZ_KQ033912.1"/>
</dbReference>
<organism evidence="6 7">
    <name type="scientific">Parabacteroides goldsteinii DSM 19448 = WAL 12034</name>
    <dbReference type="NCBI Taxonomy" id="927665"/>
    <lineage>
        <taxon>Bacteria</taxon>
        <taxon>Pseudomonadati</taxon>
        <taxon>Bacteroidota</taxon>
        <taxon>Bacteroidia</taxon>
        <taxon>Bacteroidales</taxon>
        <taxon>Tannerellaceae</taxon>
        <taxon>Parabacteroides</taxon>
    </lineage>
</organism>
<feature type="domain" description="Beta-hexosaminidase bacterial type N-terminal" evidence="5">
    <location>
        <begin position="25"/>
        <end position="154"/>
    </location>
</feature>
<dbReference type="InterPro" id="IPR015882">
    <property type="entry name" value="HEX_bac_N"/>
</dbReference>
<protein>
    <recommendedName>
        <fullName evidence="2">beta-N-acetylhexosaminidase</fullName>
        <ecNumber evidence="2">3.2.1.52</ecNumber>
    </recommendedName>
</protein>
<name>A0A0F5JP34_9BACT</name>